<dbReference type="PANTHER" id="PTHR31965:SF1">
    <property type="entry name" value="TRANSMEMBRANE PROTEIN 42"/>
    <property type="match status" value="1"/>
</dbReference>
<name>A0AAN7YUC6_9PEZI</name>
<dbReference type="PANTHER" id="PTHR31965">
    <property type="entry name" value="TRANSMEMBRANE PROTEIN 42"/>
    <property type="match status" value="1"/>
</dbReference>
<evidence type="ECO:0000313" key="3">
    <source>
        <dbReference type="EMBL" id="KAK5624935.1"/>
    </source>
</evidence>
<dbReference type="Proteomes" id="UP001305414">
    <property type="component" value="Unassembled WGS sequence"/>
</dbReference>
<evidence type="ECO:0000256" key="1">
    <source>
        <dbReference type="SAM" id="MobiDB-lite"/>
    </source>
</evidence>
<keyword evidence="2" id="KW-1133">Transmembrane helix</keyword>
<feature type="region of interest" description="Disordered" evidence="1">
    <location>
        <begin position="215"/>
        <end position="270"/>
    </location>
</feature>
<keyword evidence="2" id="KW-0812">Transmembrane</keyword>
<dbReference type="InterPro" id="IPR039632">
    <property type="entry name" value="TMEM42"/>
</dbReference>
<evidence type="ECO:0000256" key="2">
    <source>
        <dbReference type="SAM" id="Phobius"/>
    </source>
</evidence>
<feature type="transmembrane region" description="Helical" evidence="2">
    <location>
        <begin position="134"/>
        <end position="156"/>
    </location>
</feature>
<dbReference type="AlphaFoldDB" id="A0AAN7YUC6"/>
<dbReference type="SUPFAM" id="SSF103481">
    <property type="entry name" value="Multidrug resistance efflux transporter EmrE"/>
    <property type="match status" value="1"/>
</dbReference>
<feature type="compositionally biased region" description="Polar residues" evidence="1">
    <location>
        <begin position="1"/>
        <end position="18"/>
    </location>
</feature>
<evidence type="ECO:0008006" key="5">
    <source>
        <dbReference type="Google" id="ProtNLM"/>
    </source>
</evidence>
<proteinExistence type="predicted"/>
<dbReference type="InterPro" id="IPR037185">
    <property type="entry name" value="EmrE-like"/>
</dbReference>
<reference evidence="3 4" key="1">
    <citation type="submission" date="2023-10" db="EMBL/GenBank/DDBJ databases">
        <title>Draft genome sequence of Xylaria bambusicola isolate GMP-LS, the root and basal stem rot pathogen of sugarcane in Indonesia.</title>
        <authorList>
            <person name="Selvaraj P."/>
            <person name="Muralishankar V."/>
            <person name="Muruganantham S."/>
            <person name="Sp S."/>
            <person name="Haryani S."/>
            <person name="Lau K.J.X."/>
            <person name="Naqvi N.I."/>
        </authorList>
    </citation>
    <scope>NUCLEOTIDE SEQUENCE [LARGE SCALE GENOMIC DNA]</scope>
    <source>
        <strain evidence="3">GMP-LS</strain>
    </source>
</reference>
<sequence length="270" mass="28232">MTGKGSSNPVPVITSSPAASKYPAAGSQSVLKQRRPGGSTAVLPAGEKGSVDGVVGRRTAKGIALDGNDDDDDDDNIMPWTKRNTWIVYAVASGACAAFNGVFAKLTTDNLTAHIAQGISGALGLEGIDGFLEIIVRSAFFGLNILFNIIMWTLFTKALAKGNSTTQVSIMNTSTNFMISALLGLAIFAESLPPLWWAGATLLVAGNVILGRKEVSPEEDTPNDSIVSAESGVEAAEQGHGEITLPGIRDEEVDEDVPLLGDLDSSSRNR</sequence>
<protein>
    <recommendedName>
        <fullName evidence="5">EamA domain-containing protein</fullName>
    </recommendedName>
</protein>
<keyword evidence="2" id="KW-0472">Membrane</keyword>
<gene>
    <name evidence="3" type="ORF">RRF57_000651</name>
</gene>
<feature type="transmembrane region" description="Helical" evidence="2">
    <location>
        <begin position="168"/>
        <end position="189"/>
    </location>
</feature>
<feature type="transmembrane region" description="Helical" evidence="2">
    <location>
        <begin position="86"/>
        <end position="104"/>
    </location>
</feature>
<keyword evidence="4" id="KW-1185">Reference proteome</keyword>
<comment type="caution">
    <text evidence="3">The sequence shown here is derived from an EMBL/GenBank/DDBJ whole genome shotgun (WGS) entry which is preliminary data.</text>
</comment>
<evidence type="ECO:0000313" key="4">
    <source>
        <dbReference type="Proteomes" id="UP001305414"/>
    </source>
</evidence>
<dbReference type="EMBL" id="JAWHQM010000002">
    <property type="protein sequence ID" value="KAK5624935.1"/>
    <property type="molecule type" value="Genomic_DNA"/>
</dbReference>
<accession>A0AAN7YUC6</accession>
<organism evidence="3 4">
    <name type="scientific">Xylaria bambusicola</name>
    <dbReference type="NCBI Taxonomy" id="326684"/>
    <lineage>
        <taxon>Eukaryota</taxon>
        <taxon>Fungi</taxon>
        <taxon>Dikarya</taxon>
        <taxon>Ascomycota</taxon>
        <taxon>Pezizomycotina</taxon>
        <taxon>Sordariomycetes</taxon>
        <taxon>Xylariomycetidae</taxon>
        <taxon>Xylariales</taxon>
        <taxon>Xylariaceae</taxon>
        <taxon>Xylaria</taxon>
    </lineage>
</organism>
<feature type="region of interest" description="Disordered" evidence="1">
    <location>
        <begin position="1"/>
        <end position="47"/>
    </location>
</feature>